<dbReference type="Proteomes" id="UP000092845">
    <property type="component" value="Unassembled WGS sequence"/>
</dbReference>
<dbReference type="PANTHER" id="PTHR12919:SF20">
    <property type="entry name" value="SMALL RIBOSOMAL SUBUNIT PROTEIN BS16M"/>
    <property type="match status" value="1"/>
</dbReference>
<reference evidence="5" key="1">
    <citation type="submission" date="2016-04" db="EMBL/GenBank/DDBJ databases">
        <authorList>
            <person name="Szabo Gitta"/>
        </authorList>
    </citation>
    <scope>NUCLEOTIDE SEQUENCE [LARGE SCALE GENOMIC DNA]</scope>
</reference>
<dbReference type="GO" id="GO:0006412">
    <property type="term" value="P:translation"/>
    <property type="evidence" value="ECO:0007669"/>
    <property type="project" value="UniProtKB-UniRule"/>
</dbReference>
<accession>A0A1C3K8Z0</accession>
<dbReference type="GO" id="GO:0015935">
    <property type="term" value="C:small ribosomal subunit"/>
    <property type="evidence" value="ECO:0007669"/>
    <property type="project" value="TreeGrafter"/>
</dbReference>
<dbReference type="InterPro" id="IPR023803">
    <property type="entry name" value="Ribosomal_bS16_dom_sf"/>
</dbReference>
<dbReference type="Pfam" id="PF00886">
    <property type="entry name" value="Ribosomal_S16"/>
    <property type="match status" value="1"/>
</dbReference>
<evidence type="ECO:0000313" key="5">
    <source>
        <dbReference type="Proteomes" id="UP000092845"/>
    </source>
</evidence>
<dbReference type="InterPro" id="IPR000307">
    <property type="entry name" value="Ribosomal_bS16"/>
</dbReference>
<dbReference type="PANTHER" id="PTHR12919">
    <property type="entry name" value="30S RIBOSOMAL PROTEIN S16"/>
    <property type="match status" value="1"/>
</dbReference>
<dbReference type="EMBL" id="FLRF01000002">
    <property type="protein sequence ID" value="SBT62971.1"/>
    <property type="molecule type" value="Genomic_DNA"/>
</dbReference>
<evidence type="ECO:0000256" key="2">
    <source>
        <dbReference type="ARBA" id="ARBA00023274"/>
    </source>
</evidence>
<sequence>MRHSRRYARQPWACSMLAIRLRRNGARGRPAYQVVVIDSRRKRDGVFICRVGSYNPRLKSAHIDTAMLRLWTERGASPTRTVARLLHRHAPGCTPAARNSGSVCLPWH</sequence>
<organism evidence="4 5">
    <name type="scientific">Tremblaya princeps</name>
    <dbReference type="NCBI Taxonomy" id="189385"/>
    <lineage>
        <taxon>Bacteria</taxon>
        <taxon>Pseudomonadati</taxon>
        <taxon>Pseudomonadota</taxon>
        <taxon>Betaproteobacteria</taxon>
        <taxon>Candidatus Tremblayella</taxon>
    </lineage>
</organism>
<keyword evidence="1 3" id="KW-0689">Ribosomal protein</keyword>
<name>A0A1C3K8Z0_TREPR</name>
<dbReference type="GO" id="GO:0005737">
    <property type="term" value="C:cytoplasm"/>
    <property type="evidence" value="ECO:0007669"/>
    <property type="project" value="UniProtKB-ARBA"/>
</dbReference>
<dbReference type="SUPFAM" id="SSF54565">
    <property type="entry name" value="Ribosomal protein S16"/>
    <property type="match status" value="1"/>
</dbReference>
<dbReference type="GO" id="GO:0003735">
    <property type="term" value="F:structural constituent of ribosome"/>
    <property type="evidence" value="ECO:0007669"/>
    <property type="project" value="InterPro"/>
</dbReference>
<evidence type="ECO:0000256" key="1">
    <source>
        <dbReference type="ARBA" id="ARBA00022980"/>
    </source>
</evidence>
<comment type="similarity">
    <text evidence="3">Belongs to the bacterial ribosomal protein bS16 family.</text>
</comment>
<dbReference type="Gene3D" id="3.30.1320.10">
    <property type="match status" value="1"/>
</dbReference>
<evidence type="ECO:0000313" key="4">
    <source>
        <dbReference type="EMBL" id="SBT62971.1"/>
    </source>
</evidence>
<evidence type="ECO:0000256" key="3">
    <source>
        <dbReference type="HAMAP-Rule" id="MF_00385"/>
    </source>
</evidence>
<proteinExistence type="inferred from homology"/>
<dbReference type="HAMAP" id="MF_00385">
    <property type="entry name" value="Ribosomal_bS16"/>
    <property type="match status" value="1"/>
</dbReference>
<keyword evidence="2 3" id="KW-0687">Ribonucleoprotein</keyword>
<protein>
    <recommendedName>
        <fullName evidence="3">Small ribosomal subunit protein bS16</fullName>
    </recommendedName>
</protein>
<dbReference type="NCBIfam" id="TIGR00002">
    <property type="entry name" value="S16"/>
    <property type="match status" value="1"/>
</dbReference>
<dbReference type="AlphaFoldDB" id="A0A1C3K8Z0"/>
<gene>
    <name evidence="3 4" type="primary">rpsP</name>
    <name evidence="4" type="ORF">TREMTM_B_00450</name>
</gene>